<keyword evidence="2" id="KW-0677">Repeat</keyword>
<dbReference type="GeneID" id="19882904"/>
<dbReference type="VEuPathDB" id="MicrosporidiaDB:VICG_02194"/>
<dbReference type="OrthoDB" id="1394818at2759"/>
<dbReference type="HOGENOM" id="CLU_140544_0_0_1"/>
<dbReference type="InterPro" id="IPR032675">
    <property type="entry name" value="LRR_dom_sf"/>
</dbReference>
<keyword evidence="1" id="KW-0433">Leucine-rich repeat</keyword>
<evidence type="ECO:0000313" key="5">
    <source>
        <dbReference type="Proteomes" id="UP000011082"/>
    </source>
</evidence>
<dbReference type="PANTHER" id="PTHR48051">
    <property type="match status" value="1"/>
</dbReference>
<protein>
    <recommendedName>
        <fullName evidence="3">Disease resistance R13L4/SHOC-2-like LRR domain-containing protein</fullName>
    </recommendedName>
</protein>
<dbReference type="SUPFAM" id="SSF52075">
    <property type="entry name" value="Outer arm dynein light chain 1"/>
    <property type="match status" value="1"/>
</dbReference>
<dbReference type="Proteomes" id="UP000011082">
    <property type="component" value="Unassembled WGS sequence"/>
</dbReference>
<feature type="domain" description="Disease resistance R13L4/SHOC-2-like LRR" evidence="3">
    <location>
        <begin position="72"/>
        <end position="156"/>
    </location>
</feature>
<dbReference type="SMART" id="SM00369">
    <property type="entry name" value="LRR_TYP"/>
    <property type="match status" value="3"/>
</dbReference>
<dbReference type="InterPro" id="IPR055414">
    <property type="entry name" value="LRR_R13L4/SHOC2-like"/>
</dbReference>
<proteinExistence type="predicted"/>
<dbReference type="RefSeq" id="XP_007605639.1">
    <property type="nucleotide sequence ID" value="XM_007605577.1"/>
</dbReference>
<dbReference type="PANTHER" id="PTHR48051:SF54">
    <property type="entry name" value="LEUCINE-RICH REPEAT-CONTAINING PROTEIN"/>
    <property type="match status" value="1"/>
</dbReference>
<dbReference type="PROSITE" id="PS51450">
    <property type="entry name" value="LRR"/>
    <property type="match status" value="1"/>
</dbReference>
<dbReference type="InParanoid" id="L2GJF4"/>
<reference evidence="5" key="1">
    <citation type="submission" date="2011-05" db="EMBL/GenBank/DDBJ databases">
        <title>The genome sequence of Vittaforma corneae strain ATCC 50505.</title>
        <authorList>
            <consortium name="The Broad Institute Genome Sequencing Platform"/>
            <person name="Cuomo C."/>
            <person name="Didier E."/>
            <person name="Bowers L."/>
            <person name="Young S.K."/>
            <person name="Zeng Q."/>
            <person name="Gargeya S."/>
            <person name="Fitzgerald M."/>
            <person name="Haas B."/>
            <person name="Abouelleil A."/>
            <person name="Alvarado L."/>
            <person name="Arachchi H.M."/>
            <person name="Berlin A."/>
            <person name="Chapman S.B."/>
            <person name="Gearin G."/>
            <person name="Goldberg J."/>
            <person name="Griggs A."/>
            <person name="Gujja S."/>
            <person name="Hansen M."/>
            <person name="Heiman D."/>
            <person name="Howarth C."/>
            <person name="Larimer J."/>
            <person name="Lui A."/>
            <person name="MacDonald P.J.P."/>
            <person name="McCowen C."/>
            <person name="Montmayeur A."/>
            <person name="Murphy C."/>
            <person name="Neiman D."/>
            <person name="Pearson M."/>
            <person name="Priest M."/>
            <person name="Roberts A."/>
            <person name="Saif S."/>
            <person name="Shea T."/>
            <person name="Sisk P."/>
            <person name="Stolte C."/>
            <person name="Sykes S."/>
            <person name="Wortman J."/>
            <person name="Nusbaum C."/>
            <person name="Birren B."/>
        </authorList>
    </citation>
    <scope>NUCLEOTIDE SEQUENCE [LARGE SCALE GENOMIC DNA]</scope>
    <source>
        <strain evidence="5">ATCC 50505</strain>
    </source>
</reference>
<sequence>MDIVRTKKAYKTICILVAFVGATLLNTSSGVNPGLGNIQSPDTVGHEACTSQKCLEDMAYEFPFPKDIISHHAMIGMLESLRKLNLSGNKLETLPPKIGNLKLLEILDLRNNEFETLPPEIGNLKELFWLYLGNNKLETLPPKIEKLKYLRELDLKDNN</sequence>
<evidence type="ECO:0000256" key="1">
    <source>
        <dbReference type="ARBA" id="ARBA00022614"/>
    </source>
</evidence>
<dbReference type="STRING" id="993615.L2GJF4"/>
<dbReference type="EMBL" id="JH370254">
    <property type="protein sequence ID" value="ELA40769.1"/>
    <property type="molecule type" value="Genomic_DNA"/>
</dbReference>
<keyword evidence="5" id="KW-1185">Reference proteome</keyword>
<accession>L2GJF4</accession>
<dbReference type="InterPro" id="IPR001611">
    <property type="entry name" value="Leu-rich_rpt"/>
</dbReference>
<evidence type="ECO:0000313" key="4">
    <source>
        <dbReference type="EMBL" id="ELA40769.1"/>
    </source>
</evidence>
<gene>
    <name evidence="4" type="ORF">VICG_02194</name>
</gene>
<dbReference type="AlphaFoldDB" id="L2GJF4"/>
<feature type="non-terminal residue" evidence="4">
    <location>
        <position position="159"/>
    </location>
</feature>
<organism evidence="4 5">
    <name type="scientific">Vittaforma corneae (strain ATCC 50505)</name>
    <name type="common">Microsporidian parasite</name>
    <name type="synonym">Nosema corneum</name>
    <dbReference type="NCBI Taxonomy" id="993615"/>
    <lineage>
        <taxon>Eukaryota</taxon>
        <taxon>Fungi</taxon>
        <taxon>Fungi incertae sedis</taxon>
        <taxon>Microsporidia</taxon>
        <taxon>Nosematidae</taxon>
        <taxon>Vittaforma</taxon>
    </lineage>
</organism>
<dbReference type="Pfam" id="PF23598">
    <property type="entry name" value="LRR_14"/>
    <property type="match status" value="1"/>
</dbReference>
<dbReference type="InterPro" id="IPR050216">
    <property type="entry name" value="LRR_domain-containing"/>
</dbReference>
<dbReference type="InterPro" id="IPR003591">
    <property type="entry name" value="Leu-rich_rpt_typical-subtyp"/>
</dbReference>
<evidence type="ECO:0000259" key="3">
    <source>
        <dbReference type="Pfam" id="PF23598"/>
    </source>
</evidence>
<name>L2GJF4_VITCO</name>
<dbReference type="Gene3D" id="3.80.10.10">
    <property type="entry name" value="Ribonuclease Inhibitor"/>
    <property type="match status" value="1"/>
</dbReference>
<dbReference type="GO" id="GO:0005737">
    <property type="term" value="C:cytoplasm"/>
    <property type="evidence" value="ECO:0007669"/>
    <property type="project" value="TreeGrafter"/>
</dbReference>
<evidence type="ECO:0000256" key="2">
    <source>
        <dbReference type="ARBA" id="ARBA00022737"/>
    </source>
</evidence>